<organism evidence="3 4">
    <name type="scientific">Fusarium oxysporum f. sp. lycopersici (strain 4287 / CBS 123668 / FGSC 9935 / NRRL 34936)</name>
    <name type="common">Fusarium vascular wilt of tomato</name>
    <dbReference type="NCBI Taxonomy" id="426428"/>
    <lineage>
        <taxon>Eukaryota</taxon>
        <taxon>Fungi</taxon>
        <taxon>Dikarya</taxon>
        <taxon>Ascomycota</taxon>
        <taxon>Pezizomycotina</taxon>
        <taxon>Sordariomycetes</taxon>
        <taxon>Hypocreomycetidae</taxon>
        <taxon>Hypocreales</taxon>
        <taxon>Nectriaceae</taxon>
        <taxon>Fusarium</taxon>
        <taxon>Fusarium oxysporum species complex</taxon>
    </lineage>
</organism>
<keyword evidence="2" id="KW-0560">Oxidoreductase</keyword>
<keyword evidence="1" id="KW-0521">NADP</keyword>
<dbReference type="RefSeq" id="XP_018251586.1">
    <property type="nucleotide sequence ID" value="XM_018401148.1"/>
</dbReference>
<evidence type="ECO:0000256" key="1">
    <source>
        <dbReference type="ARBA" id="ARBA00022857"/>
    </source>
</evidence>
<dbReference type="EMBL" id="DS231712">
    <property type="protein sequence ID" value="KNB13541.1"/>
    <property type="molecule type" value="Genomic_DNA"/>
</dbReference>
<protein>
    <recommendedName>
        <fullName evidence="5">NmrA-like domain-containing protein</fullName>
    </recommendedName>
</protein>
<reference evidence="3" key="1">
    <citation type="submission" date="2007-04" db="EMBL/GenBank/DDBJ databases">
        <authorList>
            <consortium name="The Broad Institute Genome Sequencing Platform"/>
            <person name="Birren B."/>
            <person name="Lander E."/>
            <person name="Galagan J."/>
            <person name="Nusbaum C."/>
            <person name="Devon K."/>
            <person name="Ma L.-J."/>
            <person name="Jaffe D."/>
            <person name="Butler J."/>
            <person name="Alvarez P."/>
            <person name="Gnerre S."/>
            <person name="Grabherr M."/>
            <person name="Kleber M."/>
            <person name="Mauceli E."/>
            <person name="Brockman W."/>
            <person name="MacCallum I.A."/>
            <person name="Young S."/>
            <person name="LaButti K."/>
            <person name="DeCaprio D."/>
            <person name="Crawford M."/>
            <person name="Koehrsen M."/>
            <person name="Engels R."/>
            <person name="Montgomery P."/>
            <person name="Pearson M."/>
            <person name="Howarth C."/>
            <person name="Larson L."/>
            <person name="White J."/>
            <person name="O'Leary S."/>
            <person name="Kodira C."/>
            <person name="Zeng Q."/>
            <person name="Yandava C."/>
            <person name="Alvarado L."/>
            <person name="Kistler C."/>
            <person name="Shim W.-B."/>
            <person name="Kang S."/>
            <person name="Woloshuk C."/>
        </authorList>
    </citation>
    <scope>NUCLEOTIDE SEQUENCE</scope>
    <source>
        <strain evidence="3">4287</strain>
    </source>
</reference>
<dbReference type="InterPro" id="IPR051609">
    <property type="entry name" value="NmrA/Isoflavone_reductase-like"/>
</dbReference>
<sequence length="61" mass="6185">MSAIQNVAIVGAGGHIGGAFAKALIQAGNHVVTALSRFDSKSQLPMGANIIKVNYEDGSTS</sequence>
<evidence type="ECO:0000256" key="2">
    <source>
        <dbReference type="ARBA" id="ARBA00023002"/>
    </source>
</evidence>
<dbReference type="VEuPathDB" id="FungiDB:FOXG_20837"/>
<dbReference type="GeneID" id="28961543"/>
<reference evidence="3" key="2">
    <citation type="journal article" date="2010" name="Nature">
        <title>Comparative genomics reveals mobile pathogenicity chromosomes in Fusarium.</title>
        <authorList>
            <person name="Ma L.J."/>
            <person name="van der Does H.C."/>
            <person name="Borkovich K.A."/>
            <person name="Coleman J.J."/>
            <person name="Daboussi M.J."/>
            <person name="Di Pietro A."/>
            <person name="Dufresne M."/>
            <person name="Freitag M."/>
            <person name="Grabherr M."/>
            <person name="Henrissat B."/>
            <person name="Houterman P.M."/>
            <person name="Kang S."/>
            <person name="Shim W.B."/>
            <person name="Woloshuk C."/>
            <person name="Xie X."/>
            <person name="Xu J.R."/>
            <person name="Antoniw J."/>
            <person name="Baker S.E."/>
            <person name="Bluhm B.H."/>
            <person name="Breakspear A."/>
            <person name="Brown D.W."/>
            <person name="Butchko R.A."/>
            <person name="Chapman S."/>
            <person name="Coulson R."/>
            <person name="Coutinho P.M."/>
            <person name="Danchin E.G."/>
            <person name="Diener A."/>
            <person name="Gale L.R."/>
            <person name="Gardiner D.M."/>
            <person name="Goff S."/>
            <person name="Hammond-Kosack K.E."/>
            <person name="Hilburn K."/>
            <person name="Hua-Van A."/>
            <person name="Jonkers W."/>
            <person name="Kazan K."/>
            <person name="Kodira C.D."/>
            <person name="Koehrsen M."/>
            <person name="Kumar L."/>
            <person name="Lee Y.H."/>
            <person name="Li L."/>
            <person name="Manners J.M."/>
            <person name="Miranda-Saavedra D."/>
            <person name="Mukherjee M."/>
            <person name="Park G."/>
            <person name="Park J."/>
            <person name="Park S.Y."/>
            <person name="Proctor R.H."/>
            <person name="Regev A."/>
            <person name="Ruiz-Roldan M.C."/>
            <person name="Sain D."/>
            <person name="Sakthikumar S."/>
            <person name="Sykes S."/>
            <person name="Schwartz D.C."/>
            <person name="Turgeon B.G."/>
            <person name="Wapinski I."/>
            <person name="Yoder O."/>
            <person name="Young S."/>
            <person name="Zeng Q."/>
            <person name="Zhou S."/>
            <person name="Galagan J."/>
            <person name="Cuomo C.A."/>
            <person name="Kistler H.C."/>
            <person name="Rep M."/>
        </authorList>
    </citation>
    <scope>NUCLEOTIDE SEQUENCE [LARGE SCALE GENOMIC DNA]</scope>
    <source>
        <strain evidence="3">4287</strain>
    </source>
</reference>
<evidence type="ECO:0008006" key="5">
    <source>
        <dbReference type="Google" id="ProtNLM"/>
    </source>
</evidence>
<dbReference type="InterPro" id="IPR036291">
    <property type="entry name" value="NAD(P)-bd_dom_sf"/>
</dbReference>
<dbReference type="AlphaFoldDB" id="A0A0J9VRX7"/>
<dbReference type="KEGG" id="fox:FOXG_20837"/>
<evidence type="ECO:0000313" key="3">
    <source>
        <dbReference type="EMBL" id="KNB13541.1"/>
    </source>
</evidence>
<dbReference type="PANTHER" id="PTHR47706:SF7">
    <property type="entry name" value="CIPA-LIKE, PUTATIVE (AFU_ORTHOLOGUE AFUA_1G01630)-RELATED"/>
    <property type="match status" value="1"/>
</dbReference>
<dbReference type="SUPFAM" id="SSF51735">
    <property type="entry name" value="NAD(P)-binding Rossmann-fold domains"/>
    <property type="match status" value="1"/>
</dbReference>
<dbReference type="Proteomes" id="UP000009097">
    <property type="component" value="Unassembled WGS sequence"/>
</dbReference>
<gene>
    <name evidence="3" type="ORF">FOXG_20837</name>
</gene>
<proteinExistence type="predicted"/>
<dbReference type="PANTHER" id="PTHR47706">
    <property type="entry name" value="NMRA-LIKE FAMILY PROTEIN"/>
    <property type="match status" value="1"/>
</dbReference>
<name>A0A0J9VRX7_FUSO4</name>
<evidence type="ECO:0000313" key="4">
    <source>
        <dbReference type="Proteomes" id="UP000009097"/>
    </source>
</evidence>
<accession>A0A0J9VRX7</accession>
<dbReference type="Gene3D" id="3.40.50.720">
    <property type="entry name" value="NAD(P)-binding Rossmann-like Domain"/>
    <property type="match status" value="1"/>
</dbReference>
<dbReference type="GO" id="GO:0016491">
    <property type="term" value="F:oxidoreductase activity"/>
    <property type="evidence" value="ECO:0007669"/>
    <property type="project" value="UniProtKB-KW"/>
</dbReference>